<feature type="domain" description="Glycoside hydrolase family 31 N-terminal" evidence="5">
    <location>
        <begin position="40"/>
        <end position="198"/>
    </location>
</feature>
<evidence type="ECO:0000256" key="1">
    <source>
        <dbReference type="ARBA" id="ARBA00007806"/>
    </source>
</evidence>
<evidence type="ECO:0000259" key="4">
    <source>
        <dbReference type="Pfam" id="PF01055"/>
    </source>
</evidence>
<dbReference type="InterPro" id="IPR025887">
    <property type="entry name" value="Glyco_hydro_31_N_dom"/>
</dbReference>
<proteinExistence type="inferred from homology"/>
<dbReference type="InterPro" id="IPR017853">
    <property type="entry name" value="GH"/>
</dbReference>
<evidence type="ECO:0000256" key="2">
    <source>
        <dbReference type="RuleBase" id="RU361185"/>
    </source>
</evidence>
<dbReference type="GO" id="GO:0005975">
    <property type="term" value="P:carbohydrate metabolic process"/>
    <property type="evidence" value="ECO:0007669"/>
    <property type="project" value="InterPro"/>
</dbReference>
<dbReference type="Pfam" id="PF21365">
    <property type="entry name" value="Glyco_hydro_31_3rd"/>
    <property type="match status" value="2"/>
</dbReference>
<dbReference type="InterPro" id="IPR048395">
    <property type="entry name" value="Glyco_hydro_31_C"/>
</dbReference>
<evidence type="ECO:0000313" key="9">
    <source>
        <dbReference type="Proteomes" id="UP000061809"/>
    </source>
</evidence>
<evidence type="ECO:0000259" key="7">
    <source>
        <dbReference type="Pfam" id="PF21365"/>
    </source>
</evidence>
<evidence type="ECO:0000313" key="8">
    <source>
        <dbReference type="EMBL" id="ALJ60081.1"/>
    </source>
</evidence>
<feature type="domain" description="Glycoside hydrolase family 31 TIM barrel" evidence="4">
    <location>
        <begin position="240"/>
        <end position="584"/>
    </location>
</feature>
<dbReference type="GO" id="GO:0061634">
    <property type="term" value="F:alpha-D-xyloside xylohydrolase"/>
    <property type="evidence" value="ECO:0007669"/>
    <property type="project" value="UniProtKB-EC"/>
</dbReference>
<dbReference type="KEGG" id="bcel:BcellWH2_02842"/>
<feature type="domain" description="Glycosyl hydrolase family 31 C-terminal" evidence="7">
    <location>
        <begin position="595"/>
        <end position="641"/>
    </location>
</feature>
<accession>A0A0P0GPM9</accession>
<reference evidence="8 9" key="1">
    <citation type="journal article" date="2015" name="Science">
        <title>Genetic determinants of in vivo fitness and diet responsiveness in multiple human gut Bacteroides.</title>
        <authorList>
            <person name="Wu M."/>
            <person name="McNulty N.P."/>
            <person name="Rodionov D.A."/>
            <person name="Khoroshkin M.S."/>
            <person name="Griffin N.W."/>
            <person name="Cheng J."/>
            <person name="Latreille P."/>
            <person name="Kerstetter R.A."/>
            <person name="Terrapon N."/>
            <person name="Henrissat B."/>
            <person name="Osterman A.L."/>
            <person name="Gordon J.I."/>
        </authorList>
    </citation>
    <scope>NUCLEOTIDE SEQUENCE [LARGE SCALE GENOMIC DNA]</scope>
    <source>
        <strain evidence="8 9">WH2</strain>
    </source>
</reference>
<dbReference type="AlphaFoldDB" id="A0A0P0GPM9"/>
<keyword evidence="2 8" id="KW-0326">Glycosidase</keyword>
<comment type="similarity">
    <text evidence="1 2">Belongs to the glycosyl hydrolase 31 family.</text>
</comment>
<dbReference type="EMBL" id="CP012801">
    <property type="protein sequence ID" value="ALJ60081.1"/>
    <property type="molecule type" value="Genomic_DNA"/>
</dbReference>
<dbReference type="Gene3D" id="2.60.40.1180">
    <property type="entry name" value="Golgi alpha-mannosidase II"/>
    <property type="match status" value="2"/>
</dbReference>
<organism evidence="8 9">
    <name type="scientific">Bacteroides cellulosilyticus</name>
    <dbReference type="NCBI Taxonomy" id="246787"/>
    <lineage>
        <taxon>Bacteria</taxon>
        <taxon>Pseudomonadati</taxon>
        <taxon>Bacteroidota</taxon>
        <taxon>Bacteroidia</taxon>
        <taxon>Bacteroidales</taxon>
        <taxon>Bacteroidaceae</taxon>
        <taxon>Bacteroides</taxon>
    </lineage>
</organism>
<dbReference type="Gene3D" id="3.20.20.80">
    <property type="entry name" value="Glycosidases"/>
    <property type="match status" value="1"/>
</dbReference>
<dbReference type="Proteomes" id="UP000061809">
    <property type="component" value="Chromosome"/>
</dbReference>
<dbReference type="SUPFAM" id="SSF51011">
    <property type="entry name" value="Glycosyl hydrolase domain"/>
    <property type="match status" value="1"/>
</dbReference>
<dbReference type="PANTHER" id="PTHR43863">
    <property type="entry name" value="HYDROLASE, PUTATIVE (AFU_ORTHOLOGUE AFUA_1G03140)-RELATED"/>
    <property type="match status" value="1"/>
</dbReference>
<dbReference type="Gene3D" id="2.60.40.1760">
    <property type="entry name" value="glycosyl hydrolase (family 31)"/>
    <property type="match status" value="1"/>
</dbReference>
<dbReference type="InterPro" id="IPR051816">
    <property type="entry name" value="Glycosyl_Hydrolase_31"/>
</dbReference>
<dbReference type="EC" id="3.2.1.177" evidence="8"/>
<keyword evidence="3" id="KW-0732">Signal</keyword>
<dbReference type="InterPro" id="IPR011013">
    <property type="entry name" value="Gal_mutarotase_sf_dom"/>
</dbReference>
<evidence type="ECO:0000256" key="3">
    <source>
        <dbReference type="SAM" id="SignalP"/>
    </source>
</evidence>
<dbReference type="Pfam" id="PF17137">
    <property type="entry name" value="DUF5110"/>
    <property type="match status" value="1"/>
</dbReference>
<dbReference type="Pfam" id="PF13802">
    <property type="entry name" value="Gal_mutarotas_2"/>
    <property type="match status" value="1"/>
</dbReference>
<dbReference type="RefSeq" id="WP_029426368.1">
    <property type="nucleotide sequence ID" value="NZ_CP012801.1"/>
</dbReference>
<sequence>MKPIKSVFILMALCCCIPLTGQDYQQIPEGIKATINSVDVELQFYTPSIVRILKSPNGWKYTKESLSVIETPQKVKTAVTQEGNIVSLKSSEMGVALNLESGVVSFFNAKGESLLSENGKPEFTDFNDAGTKTFTVKQTFLLDKDEPLYGLGILQNGKMSQRNQTKRLVQGNVEDVVPFVQSVKGYGLFWDNYSPTNFADKPEGTSFQSEVGDCIDYYFMYGGDADGVVAQMRALTGQVPMFPLWTYGYFQSKERYKSQEETVGVVRKYRELGVPLDGIIQDWQYWGHNYLWNAMDFKNPSFSDPKKMIDDVHGMNAHMLISIWSSFGPMTKPYRELDKNGMLFNFSTWPQSGLDTWPPNMEYPSGVRVYDAYNPKARDIYWKYLNEGIFKLGMDGWWMDSTEPDHFDWKPEDFDTKTYLGSFRKVRNAYPLLTVGGVYDNQRAVTSDKRVFILTRSVFAGQQRYGANVWSGDIGSSWESLRNQIPAGLNFTLTGNPNFNSDIGGFFAGNYNKSWNDGSAPKNPMYQELYVRWLQFGTFTPMMRSHGADTPREIYQFGKKGESIYDAIEKMIHLRYALLPYIYSTSWEVTERQSSFMRALVMDFAADKKVWDIKDQYMFGKSILVAPIVNAQYTQEKLVKLKENDGWDKNNVQKFENKAPVDFMQAKSAKVYLPAGATWYDFWTNEKYDGGQEIEKETTIDVIPLYVKAGSIIPMGPKVQYATEKPWDNLELRVYAGANGSFVLYEDEFDNYNYEQGAYTEIPVVWNDASRQLIIGARKGAYKGMLNNRKFTIVLQDGTRKVVDYKGKRVSVKF</sequence>
<evidence type="ECO:0000259" key="6">
    <source>
        <dbReference type="Pfam" id="PF17137"/>
    </source>
</evidence>
<dbReference type="Pfam" id="PF01055">
    <property type="entry name" value="Glyco_hydro_31_2nd"/>
    <property type="match status" value="1"/>
</dbReference>
<keyword evidence="2 8" id="KW-0378">Hydrolase</keyword>
<dbReference type="InterPro" id="IPR013780">
    <property type="entry name" value="Glyco_hydro_b"/>
</dbReference>
<feature type="domain" description="Glycosyl hydrolase family 31 C-terminal" evidence="7">
    <location>
        <begin position="660"/>
        <end position="713"/>
    </location>
</feature>
<name>A0A0P0GPM9_9BACE</name>
<dbReference type="InterPro" id="IPR033403">
    <property type="entry name" value="DUF5110"/>
</dbReference>
<dbReference type="InterPro" id="IPR000322">
    <property type="entry name" value="Glyco_hydro_31_TIM"/>
</dbReference>
<feature type="domain" description="DUF5110" evidence="6">
    <location>
        <begin position="729"/>
        <end position="795"/>
    </location>
</feature>
<dbReference type="SUPFAM" id="SSF51445">
    <property type="entry name" value="(Trans)glycosidases"/>
    <property type="match status" value="1"/>
</dbReference>
<dbReference type="CDD" id="cd06591">
    <property type="entry name" value="GH31_xylosidase_XylS"/>
    <property type="match status" value="1"/>
</dbReference>
<feature type="chain" id="PRO_5006047913" evidence="3">
    <location>
        <begin position="22"/>
        <end position="814"/>
    </location>
</feature>
<gene>
    <name evidence="8" type="primary">yicI_4</name>
    <name evidence="8" type="ORF">BcellWH2_02842</name>
</gene>
<evidence type="ECO:0000259" key="5">
    <source>
        <dbReference type="Pfam" id="PF13802"/>
    </source>
</evidence>
<feature type="signal peptide" evidence="3">
    <location>
        <begin position="1"/>
        <end position="21"/>
    </location>
</feature>
<dbReference type="CDD" id="cd14752">
    <property type="entry name" value="GH31_N"/>
    <property type="match status" value="1"/>
</dbReference>
<dbReference type="SUPFAM" id="SSF74650">
    <property type="entry name" value="Galactose mutarotase-like"/>
    <property type="match status" value="1"/>
</dbReference>
<dbReference type="PATRIC" id="fig|246787.4.peg.2938"/>
<dbReference type="PANTHER" id="PTHR43863:SF2">
    <property type="entry name" value="MALTASE-GLUCOAMYLASE"/>
    <property type="match status" value="1"/>
</dbReference>
<dbReference type="GO" id="GO:0030246">
    <property type="term" value="F:carbohydrate binding"/>
    <property type="evidence" value="ECO:0007669"/>
    <property type="project" value="InterPro"/>
</dbReference>
<protein>
    <submittedName>
        <fullName evidence="8">Alpha-xylosidase</fullName>
        <ecNumber evidence="8">3.2.1.177</ecNumber>
    </submittedName>
</protein>